<dbReference type="Proteomes" id="UP001066276">
    <property type="component" value="Chromosome 1_1"/>
</dbReference>
<organism evidence="1 2">
    <name type="scientific">Pleurodeles waltl</name>
    <name type="common">Iberian ribbed newt</name>
    <dbReference type="NCBI Taxonomy" id="8319"/>
    <lineage>
        <taxon>Eukaryota</taxon>
        <taxon>Metazoa</taxon>
        <taxon>Chordata</taxon>
        <taxon>Craniata</taxon>
        <taxon>Vertebrata</taxon>
        <taxon>Euteleostomi</taxon>
        <taxon>Amphibia</taxon>
        <taxon>Batrachia</taxon>
        <taxon>Caudata</taxon>
        <taxon>Salamandroidea</taxon>
        <taxon>Salamandridae</taxon>
        <taxon>Pleurodelinae</taxon>
        <taxon>Pleurodeles</taxon>
    </lineage>
</organism>
<dbReference type="AlphaFoldDB" id="A0AAV7WK20"/>
<comment type="caution">
    <text evidence="1">The sequence shown here is derived from an EMBL/GenBank/DDBJ whole genome shotgun (WGS) entry which is preliminary data.</text>
</comment>
<sequence>MHATSRMCILMETRALNNKLEVNITGESTGRTGVQQGINKNSKYKEKVDQKMVPQGFPEAKGVQGLLVPPEDML</sequence>
<gene>
    <name evidence="1" type="ORF">NDU88_000799</name>
</gene>
<dbReference type="EMBL" id="JANPWB010000001">
    <property type="protein sequence ID" value="KAJ1213160.1"/>
    <property type="molecule type" value="Genomic_DNA"/>
</dbReference>
<accession>A0AAV7WK20</accession>
<protein>
    <submittedName>
        <fullName evidence="1">Uncharacterized protein</fullName>
    </submittedName>
</protein>
<evidence type="ECO:0000313" key="2">
    <source>
        <dbReference type="Proteomes" id="UP001066276"/>
    </source>
</evidence>
<evidence type="ECO:0000313" key="1">
    <source>
        <dbReference type="EMBL" id="KAJ1213160.1"/>
    </source>
</evidence>
<reference evidence="1" key="1">
    <citation type="journal article" date="2022" name="bioRxiv">
        <title>Sequencing and chromosome-scale assembly of the giantPleurodeles waltlgenome.</title>
        <authorList>
            <person name="Brown T."/>
            <person name="Elewa A."/>
            <person name="Iarovenko S."/>
            <person name="Subramanian E."/>
            <person name="Araus A.J."/>
            <person name="Petzold A."/>
            <person name="Susuki M."/>
            <person name="Suzuki K.-i.T."/>
            <person name="Hayashi T."/>
            <person name="Toyoda A."/>
            <person name="Oliveira C."/>
            <person name="Osipova E."/>
            <person name="Leigh N.D."/>
            <person name="Simon A."/>
            <person name="Yun M.H."/>
        </authorList>
    </citation>
    <scope>NUCLEOTIDE SEQUENCE</scope>
    <source>
        <strain evidence="1">20211129_DDA</strain>
        <tissue evidence="1">Liver</tissue>
    </source>
</reference>
<name>A0AAV7WK20_PLEWA</name>
<keyword evidence="2" id="KW-1185">Reference proteome</keyword>
<proteinExistence type="predicted"/>